<name>G3H5Q7_CRIGR</name>
<evidence type="ECO:0000313" key="1">
    <source>
        <dbReference type="EMBL" id="EGW01206.1"/>
    </source>
</evidence>
<protein>
    <submittedName>
        <fullName evidence="1">Uncharacterized protein</fullName>
    </submittedName>
</protein>
<dbReference type="InParanoid" id="G3H5Q7"/>
<proteinExistence type="predicted"/>
<gene>
    <name evidence="1" type="ORF">I79_005643</name>
</gene>
<dbReference type="EMBL" id="JH000165">
    <property type="protein sequence ID" value="EGW01206.1"/>
    <property type="molecule type" value="Genomic_DNA"/>
</dbReference>
<dbReference type="AlphaFoldDB" id="G3H5Q7"/>
<organism evidence="1 2">
    <name type="scientific">Cricetulus griseus</name>
    <name type="common">Chinese hamster</name>
    <name type="synonym">Cricetulus barabensis griseus</name>
    <dbReference type="NCBI Taxonomy" id="10029"/>
    <lineage>
        <taxon>Eukaryota</taxon>
        <taxon>Metazoa</taxon>
        <taxon>Chordata</taxon>
        <taxon>Craniata</taxon>
        <taxon>Vertebrata</taxon>
        <taxon>Euteleostomi</taxon>
        <taxon>Mammalia</taxon>
        <taxon>Eutheria</taxon>
        <taxon>Euarchontoglires</taxon>
        <taxon>Glires</taxon>
        <taxon>Rodentia</taxon>
        <taxon>Myomorpha</taxon>
        <taxon>Muroidea</taxon>
        <taxon>Cricetidae</taxon>
        <taxon>Cricetinae</taxon>
        <taxon>Cricetulus</taxon>
    </lineage>
</organism>
<evidence type="ECO:0000313" key="2">
    <source>
        <dbReference type="Proteomes" id="UP000001075"/>
    </source>
</evidence>
<reference evidence="2" key="1">
    <citation type="journal article" date="2011" name="Nat. Biotechnol.">
        <title>The genomic sequence of the Chinese hamster ovary (CHO)-K1 cell line.</title>
        <authorList>
            <person name="Xu X."/>
            <person name="Nagarajan H."/>
            <person name="Lewis N.E."/>
            <person name="Pan S."/>
            <person name="Cai Z."/>
            <person name="Liu X."/>
            <person name="Chen W."/>
            <person name="Xie M."/>
            <person name="Wang W."/>
            <person name="Hammond S."/>
            <person name="Andersen M.R."/>
            <person name="Neff N."/>
            <person name="Passarelli B."/>
            <person name="Koh W."/>
            <person name="Fan H.C."/>
            <person name="Wang J."/>
            <person name="Gui Y."/>
            <person name="Lee K.H."/>
            <person name="Betenbaugh M.J."/>
            <person name="Quake S.R."/>
            <person name="Famili I."/>
            <person name="Palsson B.O."/>
            <person name="Wang J."/>
        </authorList>
    </citation>
    <scope>NUCLEOTIDE SEQUENCE [LARGE SCALE GENOMIC DNA]</scope>
    <source>
        <strain evidence="2">CHO K1 cell line</strain>
    </source>
</reference>
<sequence length="53" mass="5895">MVLSMSRRKVQEPATPLASYMATALYLHIRILLISETCLSCCPIGHSVSFINK</sequence>
<dbReference type="Proteomes" id="UP000001075">
    <property type="component" value="Unassembled WGS sequence"/>
</dbReference>
<accession>G3H5Q7</accession>